<reference evidence="5 6" key="1">
    <citation type="submission" date="2023-09" db="EMBL/GenBank/DDBJ databases">
        <authorList>
            <person name="Rey-Velasco X."/>
        </authorList>
    </citation>
    <scope>NUCLEOTIDE SEQUENCE [LARGE SCALE GENOMIC DNA]</scope>
    <source>
        <strain evidence="5 6">F117</strain>
    </source>
</reference>
<evidence type="ECO:0000259" key="4">
    <source>
        <dbReference type="PROSITE" id="PS51063"/>
    </source>
</evidence>
<keyword evidence="3" id="KW-0804">Transcription</keyword>
<dbReference type="InterPro" id="IPR014710">
    <property type="entry name" value="RmlC-like_jellyroll"/>
</dbReference>
<comment type="caution">
    <text evidence="5">The sequence shown here is derived from an EMBL/GenBank/DDBJ whole genome shotgun (WGS) entry which is preliminary data.</text>
</comment>
<dbReference type="Pfam" id="PF13545">
    <property type="entry name" value="HTH_Crp_2"/>
    <property type="match status" value="1"/>
</dbReference>
<protein>
    <submittedName>
        <fullName evidence="5">Crp/Fnr family transcriptional regulator</fullName>
    </submittedName>
</protein>
<dbReference type="Proteomes" id="UP001262582">
    <property type="component" value="Unassembled WGS sequence"/>
</dbReference>
<dbReference type="SMART" id="SM00419">
    <property type="entry name" value="HTH_CRP"/>
    <property type="match status" value="1"/>
</dbReference>
<name>A0ABU3D976_9FLAO</name>
<dbReference type="InterPro" id="IPR018490">
    <property type="entry name" value="cNMP-bd_dom_sf"/>
</dbReference>
<dbReference type="InterPro" id="IPR036388">
    <property type="entry name" value="WH-like_DNA-bd_sf"/>
</dbReference>
<feature type="domain" description="HTH crp-type" evidence="4">
    <location>
        <begin position="145"/>
        <end position="210"/>
    </location>
</feature>
<dbReference type="SUPFAM" id="SSF46785">
    <property type="entry name" value="Winged helix' DNA-binding domain"/>
    <property type="match status" value="1"/>
</dbReference>
<proteinExistence type="predicted"/>
<gene>
    <name evidence="5" type="ORF">RM539_16010</name>
</gene>
<dbReference type="PANTHER" id="PTHR24567">
    <property type="entry name" value="CRP FAMILY TRANSCRIPTIONAL REGULATORY PROTEIN"/>
    <property type="match status" value="1"/>
</dbReference>
<evidence type="ECO:0000256" key="1">
    <source>
        <dbReference type="ARBA" id="ARBA00023015"/>
    </source>
</evidence>
<dbReference type="SUPFAM" id="SSF51206">
    <property type="entry name" value="cAMP-binding domain-like"/>
    <property type="match status" value="1"/>
</dbReference>
<evidence type="ECO:0000256" key="2">
    <source>
        <dbReference type="ARBA" id="ARBA00023125"/>
    </source>
</evidence>
<dbReference type="Gene3D" id="2.60.120.10">
    <property type="entry name" value="Jelly Rolls"/>
    <property type="match status" value="1"/>
</dbReference>
<dbReference type="Gene3D" id="1.10.10.10">
    <property type="entry name" value="Winged helix-like DNA-binding domain superfamily/Winged helix DNA-binding domain"/>
    <property type="match status" value="1"/>
</dbReference>
<dbReference type="InterPro" id="IPR050397">
    <property type="entry name" value="Env_Response_Regulators"/>
</dbReference>
<dbReference type="RefSeq" id="WP_311504423.1">
    <property type="nucleotide sequence ID" value="NZ_JAVRHK010000015.1"/>
</dbReference>
<organism evidence="5 6">
    <name type="scientific">Autumnicola musiva</name>
    <dbReference type="NCBI Taxonomy" id="3075589"/>
    <lineage>
        <taxon>Bacteria</taxon>
        <taxon>Pseudomonadati</taxon>
        <taxon>Bacteroidota</taxon>
        <taxon>Flavobacteriia</taxon>
        <taxon>Flavobacteriales</taxon>
        <taxon>Flavobacteriaceae</taxon>
        <taxon>Autumnicola</taxon>
    </lineage>
</organism>
<evidence type="ECO:0000313" key="5">
    <source>
        <dbReference type="EMBL" id="MDT0678087.1"/>
    </source>
</evidence>
<keyword evidence="2" id="KW-0238">DNA-binding</keyword>
<dbReference type="InterPro" id="IPR000595">
    <property type="entry name" value="cNMP-bd_dom"/>
</dbReference>
<accession>A0ABU3D976</accession>
<evidence type="ECO:0000256" key="3">
    <source>
        <dbReference type="ARBA" id="ARBA00023163"/>
    </source>
</evidence>
<dbReference type="EMBL" id="JAVRHK010000015">
    <property type="protein sequence ID" value="MDT0678087.1"/>
    <property type="molecule type" value="Genomic_DNA"/>
</dbReference>
<keyword evidence="1" id="KW-0805">Transcription regulation</keyword>
<dbReference type="InterPro" id="IPR036390">
    <property type="entry name" value="WH_DNA-bd_sf"/>
</dbReference>
<evidence type="ECO:0000313" key="6">
    <source>
        <dbReference type="Proteomes" id="UP001262582"/>
    </source>
</evidence>
<dbReference type="InterPro" id="IPR012318">
    <property type="entry name" value="HTH_CRP"/>
</dbReference>
<dbReference type="PANTHER" id="PTHR24567:SF26">
    <property type="entry name" value="REGULATORY PROTEIN YEIL"/>
    <property type="match status" value="1"/>
</dbReference>
<keyword evidence="6" id="KW-1185">Reference proteome</keyword>
<sequence length="210" mass="24279">MDKSLYDAFSIVFEEDLLDEIAQIGVLRNIPSGEIILGAEDFVTSIPLLIEGAIKISRLDDDGDELLLYFLERGDTCALTLNCCLNRSKSEIKAVAEKDTVLVMIPVEKMEEWIINYKSWRSFIFQSYNTRLKEMLDSIDSIAFLKMDKRLLQYLRDKAKVNQNEILEITHQEIAYDLHTSRVVISRLLKNLEKEGRIALRRNSLEVFDL</sequence>
<dbReference type="Pfam" id="PF00027">
    <property type="entry name" value="cNMP_binding"/>
    <property type="match status" value="1"/>
</dbReference>
<dbReference type="PROSITE" id="PS51063">
    <property type="entry name" value="HTH_CRP_2"/>
    <property type="match status" value="1"/>
</dbReference>